<dbReference type="Gene3D" id="3.40.50.720">
    <property type="entry name" value="NAD(P)-binding Rossmann-like Domain"/>
    <property type="match status" value="1"/>
</dbReference>
<dbReference type="InterPro" id="IPR008927">
    <property type="entry name" value="6-PGluconate_DH-like_C_sf"/>
</dbReference>
<dbReference type="InterPro" id="IPR006176">
    <property type="entry name" value="3-OHacyl-CoA_DH_NAD-bd"/>
</dbReference>
<evidence type="ECO:0000313" key="4">
    <source>
        <dbReference type="EMBL" id="KZN87828.1"/>
    </source>
</evidence>
<dbReference type="InterPro" id="IPR000033">
    <property type="entry name" value="LDLR_classB_rpt"/>
</dbReference>
<dbReference type="GO" id="GO:0016616">
    <property type="term" value="F:oxidoreductase activity, acting on the CH-OH group of donors, NAD or NADP as acceptor"/>
    <property type="evidence" value="ECO:0007669"/>
    <property type="project" value="InterPro"/>
</dbReference>
<dbReference type="PANTHER" id="PTHR48075">
    <property type="entry name" value="3-HYDROXYACYL-COA DEHYDROGENASE FAMILY PROTEIN"/>
    <property type="match status" value="1"/>
</dbReference>
<dbReference type="InterPro" id="IPR006108">
    <property type="entry name" value="3HC_DH_C"/>
</dbReference>
<protein>
    <submittedName>
        <fullName evidence="4">3-hydroxybutyryl-CoA dehydrogenase</fullName>
    </submittedName>
</protein>
<dbReference type="Pfam" id="PF02737">
    <property type="entry name" value="3HCDH_N"/>
    <property type="match status" value="1"/>
</dbReference>
<accession>A0A167T2V1</accession>
<gene>
    <name evidence="4" type="ORF">EN45_063890</name>
</gene>
<evidence type="ECO:0000256" key="1">
    <source>
        <dbReference type="ARBA" id="ARBA00023002"/>
    </source>
</evidence>
<sequence>MTLSWQAPTDYVNRPVAILGAGVLGRRIACIWASAGYDVRVRDPSPQQRADCVTYVEGNVASYAEKTGTSPGKVKAFEDMKSVVGNAWLVIEAVPEKIQLKIDTFAELDALTPADCILASNSSSYKSSEMLEKVSPARKHQILNMHYYMPPSCMIVELMTDGFTAPEIFPFLVERTKEGATSPYVARKESTGFIFNRLWAAVKREVMTILSEGVSIPEEIDAMWKEMFVKGRALPCQMMDNVGLDTVAFIEGHYIHERGLSSEHTVDFLKKNYLDHNKLGNKCANGGLYPPVDTTAAPKEPRIVVLDIGLASDTISPTAGEILEITLEGKLKQVLVSDQNYPDGIDIDYESGRMFWTTMGVPGKDDGSVYSAKTDGTDVRQIVPVGAVNTPKQLVVVTEHKKIYFCDREGLRVFRCNYDGSSLGLLIDNRGSGFSQEAPDHSKWCVGITVSPKLGKFFWTQKGVSKGGKGRIFTANIEMPVGQTPKTRDDVKCLVAGLPEPVDLELEEETLQLYWTDRGELPFGNTLNRVQLTKSGLLMEASQKHEVLTKHLHEAIGLKLDTKNGHIYMTDLGGSIYQCDLEGKKKKVIYSDETRAFTGISLL</sequence>
<dbReference type="InterPro" id="IPR013328">
    <property type="entry name" value="6PGD_dom2"/>
</dbReference>
<evidence type="ECO:0000259" key="3">
    <source>
        <dbReference type="Pfam" id="PF02737"/>
    </source>
</evidence>
<name>A0A167T2V1_PENCH</name>
<evidence type="ECO:0000259" key="2">
    <source>
        <dbReference type="Pfam" id="PF00725"/>
    </source>
</evidence>
<dbReference type="Pfam" id="PF00725">
    <property type="entry name" value="3HCDH"/>
    <property type="match status" value="1"/>
</dbReference>
<dbReference type="Proteomes" id="UP000076449">
    <property type="component" value="Chromosome II"/>
</dbReference>
<dbReference type="Gene3D" id="1.10.1040.10">
    <property type="entry name" value="N-(1-d-carboxylethyl)-l-norvaline Dehydrogenase, domain 2"/>
    <property type="match status" value="1"/>
</dbReference>
<dbReference type="SUPFAM" id="SSF63829">
    <property type="entry name" value="Calcium-dependent phosphotriesterase"/>
    <property type="match status" value="1"/>
</dbReference>
<dbReference type="GO" id="GO:0006631">
    <property type="term" value="P:fatty acid metabolic process"/>
    <property type="evidence" value="ECO:0007669"/>
    <property type="project" value="InterPro"/>
</dbReference>
<dbReference type="Gene3D" id="2.120.10.30">
    <property type="entry name" value="TolB, C-terminal domain"/>
    <property type="match status" value="2"/>
</dbReference>
<feature type="domain" description="3-hydroxyacyl-CoA dehydrogenase NAD binding" evidence="3">
    <location>
        <begin position="16"/>
        <end position="178"/>
    </location>
</feature>
<dbReference type="PANTHER" id="PTHR48075:SF10">
    <property type="entry name" value="DEHYDROGENASE, PUTATIVE (AFU_ORTHOLOGUE AFUA_5G10070)-RELATED"/>
    <property type="match status" value="1"/>
</dbReference>
<organism evidence="4">
    <name type="scientific">Penicillium chrysogenum</name>
    <name type="common">Penicillium notatum</name>
    <dbReference type="NCBI Taxonomy" id="5076"/>
    <lineage>
        <taxon>Eukaryota</taxon>
        <taxon>Fungi</taxon>
        <taxon>Dikarya</taxon>
        <taxon>Ascomycota</taxon>
        <taxon>Pezizomycotina</taxon>
        <taxon>Eurotiomycetes</taxon>
        <taxon>Eurotiomycetidae</taxon>
        <taxon>Eurotiales</taxon>
        <taxon>Aspergillaceae</taxon>
        <taxon>Penicillium</taxon>
        <taxon>Penicillium chrysogenum species complex</taxon>
    </lineage>
</organism>
<dbReference type="EMBL" id="CM002799">
    <property type="protein sequence ID" value="KZN87828.1"/>
    <property type="molecule type" value="Genomic_DNA"/>
</dbReference>
<keyword evidence="1" id="KW-0560">Oxidoreductase</keyword>
<dbReference type="SUPFAM" id="SSF48179">
    <property type="entry name" value="6-phosphogluconate dehydrogenase C-terminal domain-like"/>
    <property type="match status" value="1"/>
</dbReference>
<reference evidence="4" key="1">
    <citation type="journal article" date="2014" name="Genome Announc.">
        <title>Complete sequencing and chromosome-scale genome assembly of the industrial progenitor strain P2niaD18 from the penicillin producer Penicillium chrysogenum.</title>
        <authorList>
            <person name="Specht T."/>
            <person name="Dahlmann T.A."/>
            <person name="Zadra I."/>
            <person name="Kurnsteiner H."/>
            <person name="Kuck U."/>
        </authorList>
    </citation>
    <scope>NUCLEOTIDE SEQUENCE [LARGE SCALE GENOMIC DNA]</scope>
    <source>
        <strain evidence="4">P2niaD18</strain>
    </source>
</reference>
<proteinExistence type="predicted"/>
<dbReference type="InterPro" id="IPR036291">
    <property type="entry name" value="NAD(P)-bd_dom_sf"/>
</dbReference>
<dbReference type="SMART" id="SM00135">
    <property type="entry name" value="LY"/>
    <property type="match status" value="3"/>
</dbReference>
<feature type="domain" description="3-hydroxyacyl-CoA dehydrogenase C-terminal" evidence="2">
    <location>
        <begin position="192"/>
        <end position="286"/>
    </location>
</feature>
<dbReference type="GO" id="GO:0070403">
    <property type="term" value="F:NAD+ binding"/>
    <property type="evidence" value="ECO:0007669"/>
    <property type="project" value="InterPro"/>
</dbReference>
<dbReference type="AlphaFoldDB" id="A0A167T2V1"/>
<dbReference type="SUPFAM" id="SSF51735">
    <property type="entry name" value="NAD(P)-binding Rossmann-fold domains"/>
    <property type="match status" value="1"/>
</dbReference>
<dbReference type="InterPro" id="IPR011042">
    <property type="entry name" value="6-blade_b-propeller_TolB-like"/>
</dbReference>